<evidence type="ECO:0000256" key="5">
    <source>
        <dbReference type="SAM" id="SignalP"/>
    </source>
</evidence>
<evidence type="ECO:0000256" key="3">
    <source>
        <dbReference type="ARBA" id="ARBA00022729"/>
    </source>
</evidence>
<dbReference type="InterPro" id="IPR000709">
    <property type="entry name" value="Leu_Ile_Val-bd"/>
</dbReference>
<reference evidence="7 8" key="1">
    <citation type="journal article" date="2016" name="Front. Microbiol.">
        <title>Genomic Resource of Rice Seed Associated Bacteria.</title>
        <authorList>
            <person name="Midha S."/>
            <person name="Bansal K."/>
            <person name="Sharma S."/>
            <person name="Kumar N."/>
            <person name="Patil P.P."/>
            <person name="Chaudhry V."/>
            <person name="Patil P.B."/>
        </authorList>
    </citation>
    <scope>NUCLEOTIDE SEQUENCE [LARGE SCALE GENOMIC DNA]</scope>
    <source>
        <strain evidence="7 8">RSA3</strain>
    </source>
</reference>
<dbReference type="PROSITE" id="PS51257">
    <property type="entry name" value="PROKAR_LIPOPROTEIN"/>
    <property type="match status" value="1"/>
</dbReference>
<comment type="caution">
    <text evidence="7">The sequence shown here is derived from an EMBL/GenBank/DDBJ whole genome shotgun (WGS) entry which is preliminary data.</text>
</comment>
<organism evidence="7 8">
    <name type="scientific">Microbacterium testaceum</name>
    <name type="common">Aureobacterium testaceum</name>
    <name type="synonym">Brevibacterium testaceum</name>
    <dbReference type="NCBI Taxonomy" id="2033"/>
    <lineage>
        <taxon>Bacteria</taxon>
        <taxon>Bacillati</taxon>
        <taxon>Actinomycetota</taxon>
        <taxon>Actinomycetes</taxon>
        <taxon>Micrococcales</taxon>
        <taxon>Microbacteriaceae</taxon>
        <taxon>Microbacterium</taxon>
    </lineage>
</organism>
<evidence type="ECO:0000256" key="2">
    <source>
        <dbReference type="ARBA" id="ARBA00022448"/>
    </source>
</evidence>
<dbReference type="InterPro" id="IPR028082">
    <property type="entry name" value="Peripla_BP_I"/>
</dbReference>
<comment type="similarity">
    <text evidence="1">Belongs to the leucine-binding protein family.</text>
</comment>
<feature type="domain" description="Leucine-binding protein" evidence="6">
    <location>
        <begin position="41"/>
        <end position="385"/>
    </location>
</feature>
<feature type="chain" id="PRO_5038937745" description="Leucine-binding protein domain-containing protein" evidence="5">
    <location>
        <begin position="29"/>
        <end position="405"/>
    </location>
</feature>
<evidence type="ECO:0000259" key="6">
    <source>
        <dbReference type="Pfam" id="PF13458"/>
    </source>
</evidence>
<keyword evidence="3 5" id="KW-0732">Signal</keyword>
<dbReference type="PRINTS" id="PR00337">
    <property type="entry name" value="LEUILEVALBP"/>
</dbReference>
<dbReference type="Proteomes" id="UP000072189">
    <property type="component" value="Unassembled WGS sequence"/>
</dbReference>
<sequence>MTNQEKSMRRTVPVVATAALVLALTACSGGGSTASGNGSGPVKIGMVVPLTGFLSALGQGDKEAAERVVADLNAAGGIDGRQVELTVVDDKADVTESVKQFNQLASDPSYSAMLASSFVSAATAVGSTAQSAKIPTIALGPVDAFADGSNPYAFTSPPIPAVYARALVDYWVSQGVKTLAIGYTGGDLYGTNGDKATAEYAKEAGIDVVLDESYDQTATDFTPLITKVVSAKPDAFVVWGAGPAPVIITKQIAGKGIATYFTGAEASDLYLQPAGDAAEGVKAAATIALGGDALPEGAYKTKVMAVAKPWMDANNGAYPPEFAFGGASGVELLAAAIDAADSTDRQKIRDALEKTDLLTSNGRYTYSPTDHMGLDATSLAIFEAKGGAWVPTEAATKQFATELPQ</sequence>
<dbReference type="InterPro" id="IPR028081">
    <property type="entry name" value="Leu-bd"/>
</dbReference>
<gene>
    <name evidence="7" type="ORF">RSA3_12505</name>
</gene>
<evidence type="ECO:0000313" key="8">
    <source>
        <dbReference type="Proteomes" id="UP000072189"/>
    </source>
</evidence>
<dbReference type="InterPro" id="IPR051010">
    <property type="entry name" value="BCAA_transport"/>
</dbReference>
<proteinExistence type="inferred from homology"/>
<evidence type="ECO:0000256" key="1">
    <source>
        <dbReference type="ARBA" id="ARBA00010062"/>
    </source>
</evidence>
<dbReference type="EMBL" id="LDRV01000081">
    <property type="protein sequence ID" value="KTS09796.1"/>
    <property type="molecule type" value="Genomic_DNA"/>
</dbReference>
<dbReference type="CDD" id="cd06333">
    <property type="entry name" value="PBP1_ABC_RPA1789-like"/>
    <property type="match status" value="1"/>
</dbReference>
<dbReference type="AlphaFoldDB" id="A0A147F5Y1"/>
<keyword evidence="2" id="KW-0813">Transport</keyword>
<dbReference type="PANTHER" id="PTHR30483:SF38">
    <property type="entry name" value="BLR7848 PROTEIN"/>
    <property type="match status" value="1"/>
</dbReference>
<dbReference type="PATRIC" id="fig|2033.7.peg.3309"/>
<protein>
    <recommendedName>
        <fullName evidence="6">Leucine-binding protein domain-containing protein</fullName>
    </recommendedName>
</protein>
<evidence type="ECO:0000313" key="7">
    <source>
        <dbReference type="EMBL" id="KTS09796.1"/>
    </source>
</evidence>
<dbReference type="SUPFAM" id="SSF53822">
    <property type="entry name" value="Periplasmic binding protein-like I"/>
    <property type="match status" value="1"/>
</dbReference>
<dbReference type="PANTHER" id="PTHR30483">
    <property type="entry name" value="LEUCINE-SPECIFIC-BINDING PROTEIN"/>
    <property type="match status" value="1"/>
</dbReference>
<dbReference type="Gene3D" id="3.40.50.2300">
    <property type="match status" value="2"/>
</dbReference>
<feature type="signal peptide" evidence="5">
    <location>
        <begin position="1"/>
        <end position="28"/>
    </location>
</feature>
<dbReference type="Pfam" id="PF13458">
    <property type="entry name" value="Peripla_BP_6"/>
    <property type="match status" value="1"/>
</dbReference>
<dbReference type="GO" id="GO:0006865">
    <property type="term" value="P:amino acid transport"/>
    <property type="evidence" value="ECO:0007669"/>
    <property type="project" value="UniProtKB-KW"/>
</dbReference>
<evidence type="ECO:0000256" key="4">
    <source>
        <dbReference type="ARBA" id="ARBA00022970"/>
    </source>
</evidence>
<accession>A0A147F5Y1</accession>
<keyword evidence="4" id="KW-0029">Amino-acid transport</keyword>
<name>A0A147F5Y1_MICTE</name>